<accession>A0ABT4CU09</accession>
<evidence type="ECO:0000256" key="1">
    <source>
        <dbReference type="SAM" id="MobiDB-lite"/>
    </source>
</evidence>
<dbReference type="EMBL" id="JAPQES010000007">
    <property type="protein sequence ID" value="MCY6372560.1"/>
    <property type="molecule type" value="Genomic_DNA"/>
</dbReference>
<evidence type="ECO:0000313" key="3">
    <source>
        <dbReference type="Proteomes" id="UP001079657"/>
    </source>
</evidence>
<protein>
    <submittedName>
        <fullName evidence="2">Uncharacterized protein</fullName>
    </submittedName>
</protein>
<feature type="region of interest" description="Disordered" evidence="1">
    <location>
        <begin position="1"/>
        <end position="42"/>
    </location>
</feature>
<reference evidence="2" key="1">
    <citation type="submission" date="2022-12" db="EMBL/GenBank/DDBJ databases">
        <authorList>
            <person name="Wang J."/>
        </authorList>
    </citation>
    <scope>NUCLEOTIDE SEQUENCE</scope>
    <source>
        <strain evidence="2">HY-42-06</strain>
    </source>
</reference>
<organism evidence="2 3">
    <name type="scientific">Clostridium ganghwense</name>
    <dbReference type="NCBI Taxonomy" id="312089"/>
    <lineage>
        <taxon>Bacteria</taxon>
        <taxon>Bacillati</taxon>
        <taxon>Bacillota</taxon>
        <taxon>Clostridia</taxon>
        <taxon>Eubacteriales</taxon>
        <taxon>Clostridiaceae</taxon>
        <taxon>Clostridium</taxon>
    </lineage>
</organism>
<proteinExistence type="predicted"/>
<sequence>MTDHQHAGNTRTSSISYKNSPHKPKEHKSHKKVLSKLDKTTE</sequence>
<comment type="caution">
    <text evidence="2">The sequence shown here is derived from an EMBL/GenBank/DDBJ whole genome shotgun (WGS) entry which is preliminary data.</text>
</comment>
<dbReference type="RefSeq" id="WP_268051568.1">
    <property type="nucleotide sequence ID" value="NZ_JAPQES010000007.1"/>
</dbReference>
<evidence type="ECO:0000313" key="2">
    <source>
        <dbReference type="EMBL" id="MCY6372560.1"/>
    </source>
</evidence>
<feature type="compositionally biased region" description="Basic residues" evidence="1">
    <location>
        <begin position="20"/>
        <end position="34"/>
    </location>
</feature>
<keyword evidence="3" id="KW-1185">Reference proteome</keyword>
<dbReference type="Proteomes" id="UP001079657">
    <property type="component" value="Unassembled WGS sequence"/>
</dbReference>
<feature type="compositionally biased region" description="Polar residues" evidence="1">
    <location>
        <begin position="7"/>
        <end position="17"/>
    </location>
</feature>
<name>A0ABT4CU09_9CLOT</name>
<gene>
    <name evidence="2" type="ORF">OXH55_18170</name>
</gene>